<protein>
    <recommendedName>
        <fullName evidence="7">AMP-dependent synthetase</fullName>
    </recommendedName>
</protein>
<dbReference type="EMBL" id="MATO01000012">
    <property type="protein sequence ID" value="OCS93090.1"/>
    <property type="molecule type" value="Genomic_DNA"/>
</dbReference>
<keyword evidence="2" id="KW-0436">Ligase</keyword>
<evidence type="ECO:0000259" key="4">
    <source>
        <dbReference type="Pfam" id="PF13193"/>
    </source>
</evidence>
<dbReference type="Pfam" id="PF00501">
    <property type="entry name" value="AMP-binding"/>
    <property type="match status" value="1"/>
</dbReference>
<dbReference type="Gene3D" id="3.30.300.30">
    <property type="match status" value="1"/>
</dbReference>
<dbReference type="Gene3D" id="3.40.50.12780">
    <property type="entry name" value="N-terminal domain of ligase-like"/>
    <property type="match status" value="1"/>
</dbReference>
<reference evidence="5 6" key="1">
    <citation type="submission" date="2016-07" db="EMBL/GenBank/DDBJ databases">
        <title>Caryophanon latum genome sequencing.</title>
        <authorList>
            <person name="Verma A."/>
            <person name="Pal Y."/>
            <person name="Krishnamurthi S."/>
        </authorList>
    </citation>
    <scope>NUCLEOTIDE SEQUENCE [LARGE SCALE GENOMIC DNA]</scope>
    <source>
        <strain evidence="5 6">DSM 14151</strain>
    </source>
</reference>
<name>A0A1C0Z145_9BACL</name>
<evidence type="ECO:0000259" key="3">
    <source>
        <dbReference type="Pfam" id="PF00501"/>
    </source>
</evidence>
<dbReference type="OrthoDB" id="9757771at2"/>
<dbReference type="Proteomes" id="UP000093482">
    <property type="component" value="Unassembled WGS sequence"/>
</dbReference>
<dbReference type="GO" id="GO:0031956">
    <property type="term" value="F:medium-chain fatty acid-CoA ligase activity"/>
    <property type="evidence" value="ECO:0007669"/>
    <property type="project" value="TreeGrafter"/>
</dbReference>
<evidence type="ECO:0008006" key="7">
    <source>
        <dbReference type="Google" id="ProtNLM"/>
    </source>
</evidence>
<organism evidence="5 6">
    <name type="scientific">Caryophanon latum</name>
    <dbReference type="NCBI Taxonomy" id="33977"/>
    <lineage>
        <taxon>Bacteria</taxon>
        <taxon>Bacillati</taxon>
        <taxon>Bacillota</taxon>
        <taxon>Bacilli</taxon>
        <taxon>Bacillales</taxon>
        <taxon>Caryophanaceae</taxon>
        <taxon>Caryophanon</taxon>
    </lineage>
</organism>
<dbReference type="InterPro" id="IPR025110">
    <property type="entry name" value="AMP-bd_C"/>
</dbReference>
<evidence type="ECO:0000256" key="2">
    <source>
        <dbReference type="ARBA" id="ARBA00022598"/>
    </source>
</evidence>
<comment type="similarity">
    <text evidence="1">Belongs to the ATP-dependent AMP-binding enzyme family.</text>
</comment>
<accession>A0A1C0Z145</accession>
<keyword evidence="6" id="KW-1185">Reference proteome</keyword>
<proteinExistence type="inferred from homology"/>
<gene>
    <name evidence="5" type="ORF">A6K76_00970</name>
</gene>
<evidence type="ECO:0000313" key="6">
    <source>
        <dbReference type="Proteomes" id="UP000093482"/>
    </source>
</evidence>
<dbReference type="InterPro" id="IPR045851">
    <property type="entry name" value="AMP-bd_C_sf"/>
</dbReference>
<dbReference type="FunFam" id="3.30.300.30:FF:000008">
    <property type="entry name" value="2,3-dihydroxybenzoate-AMP ligase"/>
    <property type="match status" value="1"/>
</dbReference>
<dbReference type="PANTHER" id="PTHR43201:SF32">
    <property type="entry name" value="2-SUCCINYLBENZOATE--COA LIGASE, CHLOROPLASTIC_PEROXISOMAL"/>
    <property type="match status" value="1"/>
</dbReference>
<dbReference type="Pfam" id="PF13193">
    <property type="entry name" value="AMP-binding_C"/>
    <property type="match status" value="1"/>
</dbReference>
<evidence type="ECO:0000256" key="1">
    <source>
        <dbReference type="ARBA" id="ARBA00006432"/>
    </source>
</evidence>
<dbReference type="InterPro" id="IPR000873">
    <property type="entry name" value="AMP-dep_synth/lig_dom"/>
</dbReference>
<feature type="domain" description="AMP-dependent synthetase/ligase" evidence="3">
    <location>
        <begin position="12"/>
        <end position="334"/>
    </location>
</feature>
<feature type="domain" description="AMP-binding enzyme C-terminal" evidence="4">
    <location>
        <begin position="385"/>
        <end position="458"/>
    </location>
</feature>
<dbReference type="GO" id="GO:0006631">
    <property type="term" value="P:fatty acid metabolic process"/>
    <property type="evidence" value="ECO:0007669"/>
    <property type="project" value="TreeGrafter"/>
</dbReference>
<comment type="caution">
    <text evidence="5">The sequence shown here is derived from an EMBL/GenBank/DDBJ whole genome shotgun (WGS) entry which is preliminary data.</text>
</comment>
<dbReference type="InterPro" id="IPR042099">
    <property type="entry name" value="ANL_N_sf"/>
</dbReference>
<dbReference type="PANTHER" id="PTHR43201">
    <property type="entry name" value="ACYL-COA SYNTHETASE"/>
    <property type="match status" value="1"/>
</dbReference>
<dbReference type="SUPFAM" id="SSF56801">
    <property type="entry name" value="Acetyl-CoA synthetase-like"/>
    <property type="match status" value="1"/>
</dbReference>
<sequence length="480" mass="52993">MNGYLLLQIAASIVPTQTALIDAKKQWTYDELLREGMRVAGSLKPHVTIGDTVAIVLTNRVEYFAVLLACWQLGVIAMPVNTRLKESERDALLADVACVVTELRYVEQSFRVPVVCVESMEAHVYEGVDECEQALTLLTSGTSSAPKKVEIFHEQFAGYIFEHNDAPDGSDRGVYLNVVPLFHISGLTAVFHALYSGRAVVLQEGFHAEQFVKAVEQHRVTHTFVVPTMLYDILQQQANVPSLQQLTYGGAPMPMPVLARALQQLPHVAFSNAYGLTETTATITALTADDHRQTDEVGRSRLRSVGRAIDGVHIRIRRDGQTCAPYEVGVVEVQSARINRYAGHDAPTWFVTHDEGYVDDEGYLFLTGRSSDVIVRGGENIAAHEVEQALLHEPGIVQAAVVGVEHERWGEEVAAIVVTNGAVDAEQLRTSLKTKLATFKVPTRFIFVEKLPVSTTGKVDKRQIKRIFNEQKGNSVQHGE</sequence>
<dbReference type="RefSeq" id="WP_066462035.1">
    <property type="nucleotide sequence ID" value="NZ_MATO01000012.1"/>
</dbReference>
<dbReference type="AlphaFoldDB" id="A0A1C0Z145"/>
<evidence type="ECO:0000313" key="5">
    <source>
        <dbReference type="EMBL" id="OCS93090.1"/>
    </source>
</evidence>